<dbReference type="Gene3D" id="2.30.130.30">
    <property type="entry name" value="Hypothetical protein"/>
    <property type="match status" value="1"/>
</dbReference>
<dbReference type="AlphaFoldDB" id="A0A0F9XT40"/>
<proteinExistence type="predicted"/>
<reference evidence="2" key="1">
    <citation type="journal article" date="2015" name="Nature">
        <title>Complex archaea that bridge the gap between prokaryotes and eukaryotes.</title>
        <authorList>
            <person name="Spang A."/>
            <person name="Saw J.H."/>
            <person name="Jorgensen S.L."/>
            <person name="Zaremba-Niedzwiedzka K."/>
            <person name="Martijn J."/>
            <person name="Lind A.E."/>
            <person name="van Eijk R."/>
            <person name="Schleper C."/>
            <person name="Guy L."/>
            <person name="Ettema T.J."/>
        </authorList>
    </citation>
    <scope>NUCLEOTIDE SEQUENCE</scope>
</reference>
<dbReference type="InterPro" id="IPR015947">
    <property type="entry name" value="PUA-like_sf"/>
</dbReference>
<protein>
    <recommendedName>
        <fullName evidence="1">ASCH domain-containing protein</fullName>
    </recommendedName>
</protein>
<dbReference type="InterPro" id="IPR007374">
    <property type="entry name" value="ASCH_domain"/>
</dbReference>
<comment type="caution">
    <text evidence="2">The sequence shown here is derived from an EMBL/GenBank/DDBJ whole genome shotgun (WGS) entry which is preliminary data.</text>
</comment>
<dbReference type="Pfam" id="PF04266">
    <property type="entry name" value="ASCH"/>
    <property type="match status" value="1"/>
</dbReference>
<accession>A0A0F9XT40</accession>
<dbReference type="SUPFAM" id="SSF88697">
    <property type="entry name" value="PUA domain-like"/>
    <property type="match status" value="1"/>
</dbReference>
<name>A0A0F9XT40_9ZZZZ</name>
<feature type="domain" description="ASCH" evidence="1">
    <location>
        <begin position="4"/>
        <end position="40"/>
    </location>
</feature>
<evidence type="ECO:0000259" key="1">
    <source>
        <dbReference type="Pfam" id="PF04266"/>
    </source>
</evidence>
<evidence type="ECO:0000313" key="2">
    <source>
        <dbReference type="EMBL" id="KKO02692.1"/>
    </source>
</evidence>
<sequence length="67" mass="7901">MNGLTMSQPWAELLVSGKKKIEVRTKNTNHRGWFYIYVAKKDTKENVIKKFGFRSLHPTVLKIYKEC</sequence>
<dbReference type="EMBL" id="LAZR01000029">
    <property type="protein sequence ID" value="KKO02692.1"/>
    <property type="molecule type" value="Genomic_DNA"/>
</dbReference>
<gene>
    <name evidence="2" type="ORF">LCGC14_0101410</name>
</gene>
<organism evidence="2">
    <name type="scientific">marine sediment metagenome</name>
    <dbReference type="NCBI Taxonomy" id="412755"/>
    <lineage>
        <taxon>unclassified sequences</taxon>
        <taxon>metagenomes</taxon>
        <taxon>ecological metagenomes</taxon>
    </lineage>
</organism>